<organism evidence="5 6">
    <name type="scientific">Sphaerosporella brunnea</name>
    <dbReference type="NCBI Taxonomy" id="1250544"/>
    <lineage>
        <taxon>Eukaryota</taxon>
        <taxon>Fungi</taxon>
        <taxon>Dikarya</taxon>
        <taxon>Ascomycota</taxon>
        <taxon>Pezizomycotina</taxon>
        <taxon>Pezizomycetes</taxon>
        <taxon>Pezizales</taxon>
        <taxon>Pyronemataceae</taxon>
        <taxon>Sphaerosporella</taxon>
    </lineage>
</organism>
<feature type="region of interest" description="Disordered" evidence="1">
    <location>
        <begin position="729"/>
        <end position="753"/>
    </location>
</feature>
<protein>
    <submittedName>
        <fullName evidence="5">RNA polymerase I-specific transcription initiation factor RRN6-like protein</fullName>
    </submittedName>
</protein>
<proteinExistence type="predicted"/>
<feature type="region of interest" description="Disordered" evidence="1">
    <location>
        <begin position="507"/>
        <end position="535"/>
    </location>
</feature>
<evidence type="ECO:0000313" key="5">
    <source>
        <dbReference type="EMBL" id="KAA8893934.1"/>
    </source>
</evidence>
<name>A0A5J5EF07_9PEZI</name>
<sequence length="891" mass="98981">MNIPIYDPQARKWHFNRQSTGGFRLFDVTSDEQIVRRSVVLDDPGASTRHKTKKWWTRCLERDAPEMAPAMEWINNYFEESQLLAVNSNINDPVTGRLLAFGTATERNARHTERTVKVAAFARGQTGSELMLAEMRIDERKFQDSEGVDLLVPRIIPRVRSHHQFLSPIWQICFAGNPYQSQTTYPLLAVRSSGATTVFKVLYGKGPLSRSGSAEFSVQTLATANSVGKNGHADVTFNPWYDRQFAIIDQKGQWKVWDIEGAYESSRKGSGITLKSSADGCITVDDDQKSYGWGRIAWGEDLNSMMACDRHTVALFDMRAKAGSATITLPVDRDRNWILDLQRGPTNGGGHDAFVLTSSNITWIDIRQPGRPLLSWQHRRHRDDVSMHLELFNSRDVTTAVVGSRINSLTTCYQFSRGAVPTMLGDAYMIKPPFDDTDPSKAAVNTVFLPCPLQNSKDASGPASEYKDEGVEFFTGLSIDKEMAISQRIYSTQEQTEVLVGGSLKSSEYIAESEDESEGEEIEDMPPGKLKPDSNQNAYNSHKRANLFELYNSTFKAEDEGLRTVQDDDPANSVEGYRAAVAEELQSRAKFAVLGISPLNEVGKPALLFDKISDLEEAIQGLLNSEQIQGAYETHSLLPKCMYGSLLATRSGSTGVSIHAIYDELIKTRVAPLPASAPVRIRLQRERLSRHIATELYLASIGISVKPSPEQLEPPASQLLPITPSRKAQQFPLQEEENGGGFPGSSNNSGNKEPLQRIRAYAPIQTRIALPEGIGRVLDSWRIGEDPSEFEFFLDSEEGVPRYRKDRRKIRKKKELLERLNGPSIAPIGDGIPDIFGSQPLVLDEGHPSTQIFPSQSQGGSQSQGPQGITMSQVEKGKHGGRKQKKRKTGF</sequence>
<dbReference type="GO" id="GO:0070860">
    <property type="term" value="C:RNA polymerase I core factor complex"/>
    <property type="evidence" value="ECO:0007669"/>
    <property type="project" value="TreeGrafter"/>
</dbReference>
<feature type="compositionally biased region" description="Acidic residues" evidence="1">
    <location>
        <begin position="511"/>
        <end position="524"/>
    </location>
</feature>
<dbReference type="InterPro" id="IPR048537">
    <property type="entry name" value="RRN6_HB"/>
</dbReference>
<evidence type="ECO:0000313" key="6">
    <source>
        <dbReference type="Proteomes" id="UP000326924"/>
    </source>
</evidence>
<feature type="compositionally biased region" description="Basic residues" evidence="1">
    <location>
        <begin position="879"/>
        <end position="891"/>
    </location>
</feature>
<dbReference type="GO" id="GO:0001179">
    <property type="term" value="F:RNA polymerase I general transcription initiation factor binding"/>
    <property type="evidence" value="ECO:0007669"/>
    <property type="project" value="TreeGrafter"/>
</dbReference>
<feature type="domain" description="RRN6 beta-propeller" evidence="2">
    <location>
        <begin position="92"/>
        <end position="417"/>
    </location>
</feature>
<evidence type="ECO:0000259" key="4">
    <source>
        <dbReference type="Pfam" id="PF20640"/>
    </source>
</evidence>
<dbReference type="InterPro" id="IPR048536">
    <property type="entry name" value="Rrn6_K-rich"/>
</dbReference>
<comment type="caution">
    <text evidence="5">The sequence shown here is derived from an EMBL/GenBank/DDBJ whole genome shotgun (WGS) entry which is preliminary data.</text>
</comment>
<dbReference type="Pfam" id="PF20639">
    <property type="entry name" value="Rrn6_K-rich"/>
    <property type="match status" value="1"/>
</dbReference>
<dbReference type="Proteomes" id="UP000326924">
    <property type="component" value="Unassembled WGS sequence"/>
</dbReference>
<evidence type="ECO:0000256" key="1">
    <source>
        <dbReference type="SAM" id="MobiDB-lite"/>
    </source>
</evidence>
<dbReference type="EMBL" id="VXIS01000387">
    <property type="protein sequence ID" value="KAA8893934.1"/>
    <property type="molecule type" value="Genomic_DNA"/>
</dbReference>
<dbReference type="InterPro" id="IPR048535">
    <property type="entry name" value="RRN6_beta-prop"/>
</dbReference>
<feature type="region of interest" description="Disordered" evidence="1">
    <location>
        <begin position="837"/>
        <end position="891"/>
    </location>
</feature>
<dbReference type="GO" id="GO:0003743">
    <property type="term" value="F:translation initiation factor activity"/>
    <property type="evidence" value="ECO:0007669"/>
    <property type="project" value="UniProtKB-KW"/>
</dbReference>
<dbReference type="InterPro" id="IPR019350">
    <property type="entry name" value="RNA_pol_I-sp_TIF_RRN6-like"/>
</dbReference>
<dbReference type="GO" id="GO:0042790">
    <property type="term" value="P:nucleolar large rRNA transcription by RNA polymerase I"/>
    <property type="evidence" value="ECO:0007669"/>
    <property type="project" value="TreeGrafter"/>
</dbReference>
<dbReference type="PANTHER" id="PTHR28221">
    <property type="entry name" value="RNA POLYMERASE I-SPECIFIC TRANSCRIPTION INITIATION FACTOR RRN6"/>
    <property type="match status" value="1"/>
</dbReference>
<keyword evidence="6" id="KW-1185">Reference proteome</keyword>
<dbReference type="SUPFAM" id="SSF101908">
    <property type="entry name" value="Putative isomerase YbhE"/>
    <property type="match status" value="1"/>
</dbReference>
<dbReference type="AlphaFoldDB" id="A0A5J5EF07"/>
<feature type="compositionally biased region" description="Low complexity" evidence="1">
    <location>
        <begin position="854"/>
        <end position="868"/>
    </location>
</feature>
<dbReference type="Pfam" id="PF20640">
    <property type="entry name" value="Rrn6_HB"/>
    <property type="match status" value="1"/>
</dbReference>
<evidence type="ECO:0000259" key="2">
    <source>
        <dbReference type="Pfam" id="PF10214"/>
    </source>
</evidence>
<feature type="domain" description="RRN6 helical bundle" evidence="4">
    <location>
        <begin position="520"/>
        <end position="701"/>
    </location>
</feature>
<dbReference type="PANTHER" id="PTHR28221:SF2">
    <property type="entry name" value="RNA POLYMERASE I-SPECIFIC TRANSCRIPTION INITIATION FACTOR RRN6"/>
    <property type="match status" value="1"/>
</dbReference>
<reference evidence="5 6" key="1">
    <citation type="submission" date="2019-09" db="EMBL/GenBank/DDBJ databases">
        <title>Draft genome of the ectomycorrhizal ascomycete Sphaerosporella brunnea.</title>
        <authorList>
            <consortium name="DOE Joint Genome Institute"/>
            <person name="Benucci G.M."/>
            <person name="Marozzi G."/>
            <person name="Antonielli L."/>
            <person name="Sanchez S."/>
            <person name="Marco P."/>
            <person name="Wang X."/>
            <person name="Falini L.B."/>
            <person name="Barry K."/>
            <person name="Haridas S."/>
            <person name="Lipzen A."/>
            <person name="Labutti K."/>
            <person name="Grigoriev I.V."/>
            <person name="Murat C."/>
            <person name="Martin F."/>
            <person name="Albertini E."/>
            <person name="Donnini D."/>
            <person name="Bonito G."/>
        </authorList>
    </citation>
    <scope>NUCLEOTIDE SEQUENCE [LARGE SCALE GENOMIC DNA]</scope>
    <source>
        <strain evidence="5 6">Sb_GMNB300</strain>
    </source>
</reference>
<accession>A0A5J5EF07</accession>
<dbReference type="InParanoid" id="A0A5J5EF07"/>
<evidence type="ECO:0000259" key="3">
    <source>
        <dbReference type="Pfam" id="PF20639"/>
    </source>
</evidence>
<keyword evidence="5" id="KW-0648">Protein biosynthesis</keyword>
<feature type="domain" description="RRN6 K-rich C-terminal" evidence="3">
    <location>
        <begin position="776"/>
        <end position="891"/>
    </location>
</feature>
<dbReference type="OrthoDB" id="4090074at2759"/>
<keyword evidence="5" id="KW-0396">Initiation factor</keyword>
<dbReference type="GO" id="GO:0001163">
    <property type="term" value="F:RNA polymerase I transcription regulatory region sequence-specific DNA binding"/>
    <property type="evidence" value="ECO:0007669"/>
    <property type="project" value="TreeGrafter"/>
</dbReference>
<dbReference type="Pfam" id="PF10214">
    <property type="entry name" value="Rrn6_beta-prop"/>
    <property type="match status" value="1"/>
</dbReference>
<gene>
    <name evidence="5" type="ORF">FN846DRAFT_913496</name>
</gene>